<feature type="transmembrane region" description="Helical" evidence="1">
    <location>
        <begin position="35"/>
        <end position="55"/>
    </location>
</feature>
<gene>
    <name evidence="2" type="ORF">BEN49_13275</name>
</gene>
<proteinExistence type="predicted"/>
<dbReference type="EMBL" id="MDZA01000424">
    <property type="protein sequence ID" value="OGX82858.1"/>
    <property type="molecule type" value="Genomic_DNA"/>
</dbReference>
<accession>A0A1G1SW56</accession>
<feature type="transmembrane region" description="Helical" evidence="1">
    <location>
        <begin position="67"/>
        <end position="87"/>
    </location>
</feature>
<evidence type="ECO:0000313" key="3">
    <source>
        <dbReference type="Proteomes" id="UP000177506"/>
    </source>
</evidence>
<dbReference type="AlphaFoldDB" id="A0A1G1SW56"/>
<keyword evidence="3" id="KW-1185">Reference proteome</keyword>
<keyword evidence="1" id="KW-1133">Transmembrane helix</keyword>
<keyword evidence="1" id="KW-0812">Transmembrane</keyword>
<organism evidence="2 3">
    <name type="scientific">Hymenobacter coccineus</name>
    <dbReference type="NCBI Taxonomy" id="1908235"/>
    <lineage>
        <taxon>Bacteria</taxon>
        <taxon>Pseudomonadati</taxon>
        <taxon>Bacteroidota</taxon>
        <taxon>Cytophagia</taxon>
        <taxon>Cytophagales</taxon>
        <taxon>Hymenobacteraceae</taxon>
        <taxon>Hymenobacter</taxon>
    </lineage>
</organism>
<feature type="transmembrane region" description="Helical" evidence="1">
    <location>
        <begin position="12"/>
        <end position="29"/>
    </location>
</feature>
<evidence type="ECO:0000256" key="1">
    <source>
        <dbReference type="SAM" id="Phobius"/>
    </source>
</evidence>
<reference evidence="2 3" key="1">
    <citation type="submission" date="2016-08" db="EMBL/GenBank/DDBJ databases">
        <title>Hymenobacter coccineus sp. nov., Hymenobacter lapidarius sp. nov. and Hymenobacter glacialis sp. nov., isolated from Antarctic soil.</title>
        <authorList>
            <person name="Sedlacek I."/>
            <person name="Kralova S."/>
            <person name="Kyrova K."/>
            <person name="Maslanova I."/>
            <person name="Stankova E."/>
            <person name="Vrbovska V."/>
            <person name="Nemec M."/>
            <person name="Bartak M."/>
            <person name="Svec P."/>
            <person name="Busse H.-J."/>
            <person name="Pantucek R."/>
        </authorList>
    </citation>
    <scope>NUCLEOTIDE SEQUENCE [LARGE SCALE GENOMIC DNA]</scope>
    <source>
        <strain evidence="2 3">CCM 8649</strain>
    </source>
</reference>
<comment type="caution">
    <text evidence="2">The sequence shown here is derived from an EMBL/GenBank/DDBJ whole genome shotgun (WGS) entry which is preliminary data.</text>
</comment>
<evidence type="ECO:0000313" key="2">
    <source>
        <dbReference type="EMBL" id="OGX82858.1"/>
    </source>
</evidence>
<sequence>MAYTTINTIYYLNRYVYCLLFAYFIMPAPDYLDSMLVGYFDYAIIVLVIIVNTMYVKRYSLSLLGCWPLFAIGLLFCLALPILSIWIELDRTRRPPGVPVDGFELLYNWLRFPMYWILFLLQVGFLAVYSGIQKQAALKKALKRRS</sequence>
<name>A0A1G1SW56_9BACT</name>
<feature type="transmembrane region" description="Helical" evidence="1">
    <location>
        <begin position="114"/>
        <end position="132"/>
    </location>
</feature>
<dbReference type="Proteomes" id="UP000177506">
    <property type="component" value="Unassembled WGS sequence"/>
</dbReference>
<protein>
    <recommendedName>
        <fullName evidence="4">Transmembrane protein</fullName>
    </recommendedName>
</protein>
<evidence type="ECO:0008006" key="4">
    <source>
        <dbReference type="Google" id="ProtNLM"/>
    </source>
</evidence>
<keyword evidence="1" id="KW-0472">Membrane</keyword>